<dbReference type="Pfam" id="PF00248">
    <property type="entry name" value="Aldo_ket_red"/>
    <property type="match status" value="1"/>
</dbReference>
<proteinExistence type="predicted"/>
<name>A0A2A2HC57_9EURY</name>
<protein>
    <submittedName>
        <fullName evidence="3">2,5-diketo-D-gluconate reductase A</fullName>
    </submittedName>
    <submittedName>
        <fullName evidence="2">Fe-S oxidoreductase</fullName>
    </submittedName>
</protein>
<dbReference type="SUPFAM" id="SSF46548">
    <property type="entry name" value="alpha-helical ferredoxin"/>
    <property type="match status" value="1"/>
</dbReference>
<dbReference type="GO" id="GO:0016491">
    <property type="term" value="F:oxidoreductase activity"/>
    <property type="evidence" value="ECO:0007669"/>
    <property type="project" value="UniProtKB-ARBA"/>
</dbReference>
<dbReference type="PROSITE" id="PS51379">
    <property type="entry name" value="4FE4S_FER_2"/>
    <property type="match status" value="1"/>
</dbReference>
<dbReference type="InterPro" id="IPR053135">
    <property type="entry name" value="AKR2_Oxidoreductase"/>
</dbReference>
<dbReference type="CDD" id="cd19096">
    <property type="entry name" value="AKR_Fe-S_oxidoreductase"/>
    <property type="match status" value="1"/>
</dbReference>
<evidence type="ECO:0000313" key="5">
    <source>
        <dbReference type="Proteomes" id="UP000246004"/>
    </source>
</evidence>
<dbReference type="EMBL" id="LMVN01000024">
    <property type="protein sequence ID" value="PAV06910.1"/>
    <property type="molecule type" value="Genomic_DNA"/>
</dbReference>
<dbReference type="OrthoDB" id="7236at2157"/>
<organism evidence="2 4">
    <name type="scientific">Methanosphaera cuniculi</name>
    <dbReference type="NCBI Taxonomy" id="1077256"/>
    <lineage>
        <taxon>Archaea</taxon>
        <taxon>Methanobacteriati</taxon>
        <taxon>Methanobacteriota</taxon>
        <taxon>Methanomada group</taxon>
        <taxon>Methanobacteria</taxon>
        <taxon>Methanobacteriales</taxon>
        <taxon>Methanobacteriaceae</taxon>
        <taxon>Methanosphaera</taxon>
    </lineage>
</organism>
<comment type="caution">
    <text evidence="2">The sequence shown here is derived from an EMBL/GenBank/DDBJ whole genome shotgun (WGS) entry which is preliminary data.</text>
</comment>
<gene>
    <name evidence="2" type="ORF">ASJ82_07275</name>
    <name evidence="3" type="ORF">MSCUN_03870</name>
</gene>
<sequence length="379" mass="43981">MVNLGFGMMRLPQKNKDDEKSINYNQLNTMVDTYIKSGFNYFDTAYGYHKGESEVALKKSVIDRYNRSDIIVADKLPVYMINKQSQLNEIFNTQLKRTNAGYFDYYLLHDMGILSDKENKDIDIFSFTKDLKKRGLIRKLGFSSHADAEYIENILKKHPEVDFIQLQINYLDWENDTIQSHKCYDVACKYNKPIIVMEPLKGGFLVNVPKKAEKLMHDYNGQTPIMWAFRFLSGLDNIIMILSGMNNNKQVIDNIQIFNDLQPLNDEELNILDEVVDIINENIAINCTSCRYCISVCPIGIDIAKLFDMYNHDMIEDAPGYTVCGNIYVNYSKDEKNHIASDCIKCNRCTDRCPQHLNIPKLMDDVKNRFETEVYGFKK</sequence>
<evidence type="ECO:0000313" key="4">
    <source>
        <dbReference type="Proteomes" id="UP000217528"/>
    </source>
</evidence>
<reference evidence="3 5" key="1">
    <citation type="submission" date="2016-04" db="EMBL/GenBank/DDBJ databases">
        <title>Genome sequence of Methanosphaera cuniculi DSM 4103.</title>
        <authorList>
            <person name="Poehlein A."/>
            <person name="Seedorf H."/>
            <person name="Daniel R."/>
        </authorList>
    </citation>
    <scope>NUCLEOTIDE SEQUENCE [LARGE SCALE GENOMIC DNA]</scope>
    <source>
        <strain evidence="3 5">DSM 4103</strain>
    </source>
</reference>
<dbReference type="PANTHER" id="PTHR43312:SF2">
    <property type="entry name" value="OXIDOREDUCTASE"/>
    <property type="match status" value="1"/>
</dbReference>
<evidence type="ECO:0000259" key="1">
    <source>
        <dbReference type="PROSITE" id="PS51379"/>
    </source>
</evidence>
<dbReference type="Proteomes" id="UP000217528">
    <property type="component" value="Unassembled WGS sequence"/>
</dbReference>
<evidence type="ECO:0000313" key="2">
    <source>
        <dbReference type="EMBL" id="PAV06910.1"/>
    </source>
</evidence>
<dbReference type="PANTHER" id="PTHR43312">
    <property type="entry name" value="D-THREO-ALDOSE 1-DEHYDROGENASE"/>
    <property type="match status" value="1"/>
</dbReference>
<dbReference type="InterPro" id="IPR017900">
    <property type="entry name" value="4Fe4S_Fe_S_CS"/>
</dbReference>
<reference evidence="2 4" key="2">
    <citation type="journal article" date="2017" name="BMC Genomics">
        <title>Genomic analysis of methanogenic archaea reveals a shift towards energy conservation.</title>
        <authorList>
            <person name="Gilmore S.P."/>
            <person name="Henske J.K."/>
            <person name="Sexton J.A."/>
            <person name="Solomon K.V."/>
            <person name="Seppala S."/>
            <person name="Yoo J.I."/>
            <person name="Huyett L.M."/>
            <person name="Pressman A."/>
            <person name="Cogan J.Z."/>
            <person name="Kivenson V."/>
            <person name="Peng X."/>
            <person name="Tan Y."/>
            <person name="Valentine D.L."/>
            <person name="O'Malley M.A."/>
        </authorList>
    </citation>
    <scope>NUCLEOTIDE SEQUENCE [LARGE SCALE GENOMIC DNA]</scope>
    <source>
        <strain evidence="2 4">1R-7</strain>
    </source>
</reference>
<dbReference type="Pfam" id="PF13187">
    <property type="entry name" value="Fer4_9"/>
    <property type="match status" value="1"/>
</dbReference>
<dbReference type="InterPro" id="IPR036812">
    <property type="entry name" value="NAD(P)_OxRdtase_dom_sf"/>
</dbReference>
<dbReference type="InterPro" id="IPR023210">
    <property type="entry name" value="NADP_OxRdtase_dom"/>
</dbReference>
<feature type="domain" description="4Fe-4S ferredoxin-type" evidence="1">
    <location>
        <begin position="335"/>
        <end position="365"/>
    </location>
</feature>
<dbReference type="RefSeq" id="WP_095609083.1">
    <property type="nucleotide sequence ID" value="NZ_LMVN01000024.1"/>
</dbReference>
<accession>A0A2A2HC57</accession>
<dbReference type="SUPFAM" id="SSF51430">
    <property type="entry name" value="NAD(P)-linked oxidoreductase"/>
    <property type="match status" value="1"/>
</dbReference>
<dbReference type="Proteomes" id="UP000246004">
    <property type="component" value="Unassembled WGS sequence"/>
</dbReference>
<evidence type="ECO:0000313" key="3">
    <source>
        <dbReference type="EMBL" id="PWL08674.1"/>
    </source>
</evidence>
<dbReference type="InterPro" id="IPR017896">
    <property type="entry name" value="4Fe4S_Fe-S-bd"/>
</dbReference>
<keyword evidence="4" id="KW-1185">Reference proteome</keyword>
<dbReference type="PROSITE" id="PS00198">
    <property type="entry name" value="4FE4S_FER_1"/>
    <property type="match status" value="2"/>
</dbReference>
<dbReference type="Gene3D" id="3.20.20.100">
    <property type="entry name" value="NADP-dependent oxidoreductase domain"/>
    <property type="match status" value="1"/>
</dbReference>
<dbReference type="AlphaFoldDB" id="A0A2A2HC57"/>
<dbReference type="EMBL" id="LWMS01000010">
    <property type="protein sequence ID" value="PWL08674.1"/>
    <property type="molecule type" value="Genomic_DNA"/>
</dbReference>